<comment type="subcellular location">
    <subcellularLocation>
        <location evidence="1">Periplasm</location>
    </subcellularLocation>
</comment>
<dbReference type="SUPFAM" id="SSF53850">
    <property type="entry name" value="Periplasmic binding protein-like II"/>
    <property type="match status" value="1"/>
</dbReference>
<keyword evidence="2" id="KW-0813">Transport</keyword>
<comment type="caution">
    <text evidence="5">The sequence shown here is derived from an EMBL/GenBank/DDBJ whole genome shotgun (WGS) entry which is preliminary data.</text>
</comment>
<evidence type="ECO:0000256" key="4">
    <source>
        <dbReference type="ARBA" id="ARBA00022764"/>
    </source>
</evidence>
<proteinExistence type="predicted"/>
<evidence type="ECO:0000256" key="2">
    <source>
        <dbReference type="ARBA" id="ARBA00022448"/>
    </source>
</evidence>
<gene>
    <name evidence="5" type="ORF">ILEXP_LOCUS26915</name>
</gene>
<protein>
    <submittedName>
        <fullName evidence="5">Uncharacterized protein</fullName>
    </submittedName>
</protein>
<keyword evidence="3" id="KW-0732">Signal</keyword>
<dbReference type="PANTHER" id="PTHR30222:SF17">
    <property type="entry name" value="SPERMIDINE_PUTRESCINE-BINDING PERIPLASMIC PROTEIN"/>
    <property type="match status" value="1"/>
</dbReference>
<dbReference type="Gene3D" id="3.40.190.10">
    <property type="entry name" value="Periplasmic binding protein-like II"/>
    <property type="match status" value="1"/>
</dbReference>
<feature type="non-terminal residue" evidence="5">
    <location>
        <position position="68"/>
    </location>
</feature>
<evidence type="ECO:0000256" key="1">
    <source>
        <dbReference type="ARBA" id="ARBA00004418"/>
    </source>
</evidence>
<organism evidence="5 6">
    <name type="scientific">Ilex paraguariensis</name>
    <name type="common">yerba mate</name>
    <dbReference type="NCBI Taxonomy" id="185542"/>
    <lineage>
        <taxon>Eukaryota</taxon>
        <taxon>Viridiplantae</taxon>
        <taxon>Streptophyta</taxon>
        <taxon>Embryophyta</taxon>
        <taxon>Tracheophyta</taxon>
        <taxon>Spermatophyta</taxon>
        <taxon>Magnoliopsida</taxon>
        <taxon>eudicotyledons</taxon>
        <taxon>Gunneridae</taxon>
        <taxon>Pentapetalae</taxon>
        <taxon>asterids</taxon>
        <taxon>campanulids</taxon>
        <taxon>Aquifoliales</taxon>
        <taxon>Aquifoliaceae</taxon>
        <taxon>Ilex</taxon>
    </lineage>
</organism>
<dbReference type="Proteomes" id="UP001642360">
    <property type="component" value="Unassembled WGS sequence"/>
</dbReference>
<reference evidence="5 6" key="1">
    <citation type="submission" date="2024-02" db="EMBL/GenBank/DDBJ databases">
        <authorList>
            <person name="Vignale AGUSTIN F."/>
            <person name="Sosa J E."/>
            <person name="Modenutti C."/>
        </authorList>
    </citation>
    <scope>NUCLEOTIDE SEQUENCE [LARGE SCALE GENOMIC DNA]</scope>
</reference>
<evidence type="ECO:0000313" key="5">
    <source>
        <dbReference type="EMBL" id="CAK9158299.1"/>
    </source>
</evidence>
<dbReference type="AlphaFoldDB" id="A0ABC8SM82"/>
<dbReference type="PANTHER" id="PTHR30222">
    <property type="entry name" value="SPERMIDINE/PUTRESCINE-BINDING PERIPLASMIC PROTEIN"/>
    <property type="match status" value="1"/>
</dbReference>
<dbReference type="EMBL" id="CAUOFW020003153">
    <property type="protein sequence ID" value="CAK9158299.1"/>
    <property type="molecule type" value="Genomic_DNA"/>
</dbReference>
<name>A0ABC8SM82_9AQUA</name>
<sequence length="68" mass="7439">MYDTSKDWADLWRPELAGKISMVDSPREVVGVVLKCMGASYNTNNIDSQVAGGRNAVQQKLALLAKQV</sequence>
<accession>A0ABC8SM82</accession>
<evidence type="ECO:0000256" key="3">
    <source>
        <dbReference type="ARBA" id="ARBA00022729"/>
    </source>
</evidence>
<keyword evidence="4" id="KW-0574">Periplasm</keyword>
<keyword evidence="6" id="KW-1185">Reference proteome</keyword>
<dbReference type="PRINTS" id="PR00909">
    <property type="entry name" value="SPERMDNBNDNG"/>
</dbReference>
<evidence type="ECO:0000313" key="6">
    <source>
        <dbReference type="Proteomes" id="UP001642360"/>
    </source>
</evidence>
<dbReference type="InterPro" id="IPR001188">
    <property type="entry name" value="Sperm_putr-bd"/>
</dbReference>